<keyword evidence="2" id="KW-1185">Reference proteome</keyword>
<dbReference type="RefSeq" id="WP_342828030.1">
    <property type="nucleotide sequence ID" value="NZ_JBANDC010000001.1"/>
</dbReference>
<dbReference type="Proteomes" id="UP001495910">
    <property type="component" value="Unassembled WGS sequence"/>
</dbReference>
<organism evidence="1 2">
    <name type="scientific">Collimonas rhizosphaerae</name>
    <dbReference type="NCBI Taxonomy" id="3126357"/>
    <lineage>
        <taxon>Bacteria</taxon>
        <taxon>Pseudomonadati</taxon>
        <taxon>Pseudomonadota</taxon>
        <taxon>Betaproteobacteria</taxon>
        <taxon>Burkholderiales</taxon>
        <taxon>Oxalobacteraceae</taxon>
        <taxon>Collimonas</taxon>
    </lineage>
</organism>
<evidence type="ECO:0000313" key="1">
    <source>
        <dbReference type="EMBL" id="MEM4986226.1"/>
    </source>
</evidence>
<dbReference type="EMBL" id="JBANDC010000001">
    <property type="protein sequence ID" value="MEM4986226.1"/>
    <property type="molecule type" value="Genomic_DNA"/>
</dbReference>
<sequence length="260" mass="28360">MNEETTSKLPDPDEAHLQMLSAWVDNELSGPGQAAVAERLANDPQDSARVADYRAQNAGLKALFATPQDNVQCIFLPRRTPWWRSAGMAGGWLAAGLLCGLASGWLKPYLFNEQPAFAKRADIAYAVYAPEQRHPVEVAAAEEAHLISWLSKRLNHPLAAPSLQEYGYTLVGGRLLPGEAGPAAQFMYQDGEGERLTLYVTAVAKDATAFRLLHEGKRSTFYWISEGMGYALSGQTSVARLRSMAIDVCSALGGHPEAWR</sequence>
<reference evidence="1 2" key="1">
    <citation type="submission" date="2024-02" db="EMBL/GenBank/DDBJ databases">
        <title>Draft genome sequence of Collimonas sp. strain H4R21, an effective mineral-weathering bacterial strain isolated from the beech rhizosphere.</title>
        <authorList>
            <person name="Morin E."/>
            <person name="Uroz S."/>
            <person name="Leveau J.H.J."/>
            <person name="Kumar R."/>
            <person name="Rey M.W."/>
            <person name="Pham J."/>
        </authorList>
    </citation>
    <scope>NUCLEOTIDE SEQUENCE [LARGE SCALE GENOMIC DNA]</scope>
    <source>
        <strain evidence="1 2">H4R21</strain>
    </source>
</reference>
<evidence type="ECO:0000313" key="2">
    <source>
        <dbReference type="Proteomes" id="UP001495910"/>
    </source>
</evidence>
<accession>A0ABU9PQE9</accession>
<name>A0ABU9PQE9_9BURK</name>
<protein>
    <submittedName>
        <fullName evidence="1">Anti-sigma factor</fullName>
    </submittedName>
</protein>
<gene>
    <name evidence="1" type="ORF">V8G57_02380</name>
</gene>
<comment type="caution">
    <text evidence="1">The sequence shown here is derived from an EMBL/GenBank/DDBJ whole genome shotgun (WGS) entry which is preliminary data.</text>
</comment>
<proteinExistence type="predicted"/>